<name>A0A834Z2Y7_TETSI</name>
<gene>
    <name evidence="1" type="ORF">HHK36_014615</name>
</gene>
<proteinExistence type="predicted"/>
<reference evidence="1 2" key="1">
    <citation type="submission" date="2020-04" db="EMBL/GenBank/DDBJ databases">
        <title>Plant Genome Project.</title>
        <authorList>
            <person name="Zhang R.-G."/>
        </authorList>
    </citation>
    <scope>NUCLEOTIDE SEQUENCE [LARGE SCALE GENOMIC DNA]</scope>
    <source>
        <strain evidence="1">YNK0</strain>
        <tissue evidence="1">Leaf</tissue>
    </source>
</reference>
<dbReference type="OMA" id="NIGGEMQ"/>
<dbReference type="EMBL" id="JABCRI010000010">
    <property type="protein sequence ID" value="KAF8398757.1"/>
    <property type="molecule type" value="Genomic_DNA"/>
</dbReference>
<dbReference type="PANTHER" id="PTHR14000:SF6">
    <property type="entry name" value="OS02G0631200 PROTEIN"/>
    <property type="match status" value="1"/>
</dbReference>
<protein>
    <submittedName>
        <fullName evidence="1">Uncharacterized protein</fullName>
    </submittedName>
</protein>
<sequence length="197" mass="21403">MAADPNMGFHLDASLASAFTRHGISFQSGAINSTSGMIPVGSSLGVNSTAGMILSGNSSSIDNNVGITLAANSSGGLLLDSVPGLKHDTELAVEWSVDEQCKLEEGLVKFDDEPNIMRYIRIAATLRDKTVRDVALRCRWMTEIVFGLLRKNIGGEMQLFFKDIHLGEEEKLEGVFHYADNNLTGRRKEEVDNISKG</sequence>
<comment type="caution">
    <text evidence="1">The sequence shown here is derived from an EMBL/GenBank/DDBJ whole genome shotgun (WGS) entry which is preliminary data.</text>
</comment>
<organism evidence="1 2">
    <name type="scientific">Tetracentron sinense</name>
    <name type="common">Spur-leaf</name>
    <dbReference type="NCBI Taxonomy" id="13715"/>
    <lineage>
        <taxon>Eukaryota</taxon>
        <taxon>Viridiplantae</taxon>
        <taxon>Streptophyta</taxon>
        <taxon>Embryophyta</taxon>
        <taxon>Tracheophyta</taxon>
        <taxon>Spermatophyta</taxon>
        <taxon>Magnoliopsida</taxon>
        <taxon>Trochodendrales</taxon>
        <taxon>Trochodendraceae</taxon>
        <taxon>Tetracentron</taxon>
    </lineage>
</organism>
<dbReference type="OrthoDB" id="19768at2759"/>
<accession>A0A834Z2Y7</accession>
<evidence type="ECO:0000313" key="1">
    <source>
        <dbReference type="EMBL" id="KAF8398757.1"/>
    </source>
</evidence>
<dbReference type="PANTHER" id="PTHR14000">
    <property type="entry name" value="FINGER CCCH DOMAIN PROTEIN, PUTATIVE (DUF3755)-RELATED"/>
    <property type="match status" value="1"/>
</dbReference>
<dbReference type="AlphaFoldDB" id="A0A834Z2Y7"/>
<dbReference type="Proteomes" id="UP000655225">
    <property type="component" value="Unassembled WGS sequence"/>
</dbReference>
<evidence type="ECO:0000313" key="2">
    <source>
        <dbReference type="Proteomes" id="UP000655225"/>
    </source>
</evidence>
<keyword evidence="2" id="KW-1185">Reference proteome</keyword>